<dbReference type="InterPro" id="IPR030802">
    <property type="entry name" value="Permease_MalE"/>
</dbReference>
<evidence type="ECO:0008006" key="4">
    <source>
        <dbReference type="Google" id="ProtNLM"/>
    </source>
</evidence>
<dbReference type="KEGG" id="srt:Srot_2050"/>
<accession>D6Z976</accession>
<organism evidence="2 3">
    <name type="scientific">Segniliparus rotundus (strain ATCC BAA-972 / CDC 1076 / CIP 108378 / DSM 44985 / JCM 13578)</name>
    <dbReference type="NCBI Taxonomy" id="640132"/>
    <lineage>
        <taxon>Bacteria</taxon>
        <taxon>Bacillati</taxon>
        <taxon>Actinomycetota</taxon>
        <taxon>Actinomycetes</taxon>
        <taxon>Mycobacteriales</taxon>
        <taxon>Segniliparaceae</taxon>
        <taxon>Segniliparus</taxon>
    </lineage>
</organism>
<dbReference type="PANTHER" id="PTHR30188:SF13">
    <property type="entry name" value="CONSERVED HYPOTHETICAL INTEGRAL MEMBRANE PROTEIN YRBE3B"/>
    <property type="match status" value="1"/>
</dbReference>
<keyword evidence="3" id="KW-1185">Reference proteome</keyword>
<evidence type="ECO:0000313" key="3">
    <source>
        <dbReference type="Proteomes" id="UP000002247"/>
    </source>
</evidence>
<reference evidence="2 3" key="1">
    <citation type="journal article" date="2010" name="Stand. Genomic Sci.">
        <title>Complete genome sequence of Segniliparus rotundus type strain (CDC 1076).</title>
        <authorList>
            <person name="Sikorski J."/>
            <person name="Lapidus A."/>
            <person name="Copeland A."/>
            <person name="Misra M."/>
            <person name="Glavina Del Rio T."/>
            <person name="Nolan M."/>
            <person name="Lucas S."/>
            <person name="Chen F."/>
            <person name="Tice H."/>
            <person name="Cheng J.F."/>
            <person name="Jando M."/>
            <person name="Schneider S."/>
            <person name="Bruce D."/>
            <person name="Goodwin L."/>
            <person name="Pitluck S."/>
            <person name="Liolios K."/>
            <person name="Mikhailova N."/>
            <person name="Pati A."/>
            <person name="Ivanova N."/>
            <person name="Mavromatis K."/>
            <person name="Chen A."/>
            <person name="Palaniappan K."/>
            <person name="Chertkov O."/>
            <person name="Land M."/>
            <person name="Hauser L."/>
            <person name="Chang Y.J."/>
            <person name="Jeffries C.D."/>
            <person name="Brettin T."/>
            <person name="Detter J.C."/>
            <person name="Han C."/>
            <person name="Rohde M."/>
            <person name="Goker M."/>
            <person name="Bristow J."/>
            <person name="Eisen J.A."/>
            <person name="Markowitz V."/>
            <person name="Hugenholtz P."/>
            <person name="Kyrpides N.C."/>
            <person name="Klenk H.P."/>
        </authorList>
    </citation>
    <scope>NUCLEOTIDE SEQUENCE [LARGE SCALE GENOMIC DNA]</scope>
    <source>
        <strain evidence="3">ATCC BAA-972 / CDC 1076 / CIP 108378 / DSM 44985 / JCM 13578</strain>
    </source>
</reference>
<feature type="transmembrane region" description="Helical" evidence="1">
    <location>
        <begin position="33"/>
        <end position="51"/>
    </location>
</feature>
<feature type="transmembrane region" description="Helical" evidence="1">
    <location>
        <begin position="72"/>
        <end position="95"/>
    </location>
</feature>
<evidence type="ECO:0000256" key="1">
    <source>
        <dbReference type="SAM" id="Phobius"/>
    </source>
</evidence>
<keyword evidence="1" id="KW-1133">Transmembrane helix</keyword>
<sequence>MTAPARYYPPLVAPFVRGVKAIFNGPLNFFEQMGHVLTFLGLVLGAIPHTFRSYGRQIRDTLIDLTWGNGRIIVGGGTLSVLAVLGLSIGGVIGLEGYNALSIINIAPFTSFVSAYGMTREFGPLAAALGFAAQAGCRITAEIGAMRIAEEIDALEATGIRSIPFVVTTRVIAGVAVILPVYLLTLILGYEACSLVVNVLHSQSSGTYDYNFSHFLVPRDVVLSLIKTAVFIVAVVMIHGYQGYYASGGPEGVGLASGRAIRSSIVIVTVLNMFLTLFFWGRDPGVRISG</sequence>
<dbReference type="RefSeq" id="WP_013138958.1">
    <property type="nucleotide sequence ID" value="NC_014168.1"/>
</dbReference>
<feature type="transmembrane region" description="Helical" evidence="1">
    <location>
        <begin position="261"/>
        <end position="280"/>
    </location>
</feature>
<dbReference type="OrthoDB" id="3745645at2"/>
<dbReference type="GO" id="GO:0043190">
    <property type="term" value="C:ATP-binding cassette (ABC) transporter complex"/>
    <property type="evidence" value="ECO:0007669"/>
    <property type="project" value="InterPro"/>
</dbReference>
<dbReference type="STRING" id="640132.Srot_2050"/>
<dbReference type="GO" id="GO:0005548">
    <property type="term" value="F:phospholipid transporter activity"/>
    <property type="evidence" value="ECO:0007669"/>
    <property type="project" value="TreeGrafter"/>
</dbReference>
<proteinExistence type="predicted"/>
<keyword evidence="1" id="KW-0812">Transmembrane</keyword>
<dbReference type="EMBL" id="CP001958">
    <property type="protein sequence ID" value="ADG98506.1"/>
    <property type="molecule type" value="Genomic_DNA"/>
</dbReference>
<dbReference type="Pfam" id="PF02405">
    <property type="entry name" value="MlaE"/>
    <property type="match status" value="1"/>
</dbReference>
<dbReference type="PANTHER" id="PTHR30188">
    <property type="entry name" value="ABC TRANSPORTER PERMEASE PROTEIN-RELATED"/>
    <property type="match status" value="1"/>
</dbReference>
<evidence type="ECO:0000313" key="2">
    <source>
        <dbReference type="EMBL" id="ADG98506.1"/>
    </source>
</evidence>
<keyword evidence="1" id="KW-0472">Membrane</keyword>
<feature type="transmembrane region" description="Helical" evidence="1">
    <location>
        <begin position="171"/>
        <end position="200"/>
    </location>
</feature>
<dbReference type="Proteomes" id="UP000002247">
    <property type="component" value="Chromosome"/>
</dbReference>
<protein>
    <recommendedName>
        <fullName evidence="4">ABC transporter permease</fullName>
    </recommendedName>
</protein>
<gene>
    <name evidence="2" type="ordered locus">Srot_2050</name>
</gene>
<dbReference type="HOGENOM" id="CLU_045686_2_1_11"/>
<dbReference type="eggNOG" id="COG0767">
    <property type="taxonomic scope" value="Bacteria"/>
</dbReference>
<name>D6Z976_SEGRD</name>
<dbReference type="AlphaFoldDB" id="D6Z976"/>
<feature type="transmembrane region" description="Helical" evidence="1">
    <location>
        <begin position="221"/>
        <end position="241"/>
    </location>
</feature>